<proteinExistence type="predicted"/>
<dbReference type="InterPro" id="IPR007739">
    <property type="entry name" value="RgpF"/>
</dbReference>
<name>A0A7U7G836_9GAMM</name>
<dbReference type="OrthoDB" id="9816424at2"/>
<evidence type="ECO:0000313" key="2">
    <source>
        <dbReference type="Proteomes" id="UP000019184"/>
    </source>
</evidence>
<protein>
    <submittedName>
        <fullName evidence="1">Uncharacterized protein</fullName>
    </submittedName>
</protein>
<gene>
    <name evidence="1" type="ORF">BN874_120089</name>
</gene>
<organism evidence="1 2">
    <name type="scientific">Candidatus Contendobacter odensis Run_B_J11</name>
    <dbReference type="NCBI Taxonomy" id="1400861"/>
    <lineage>
        <taxon>Bacteria</taxon>
        <taxon>Pseudomonadati</taxon>
        <taxon>Pseudomonadota</taxon>
        <taxon>Gammaproteobacteria</taxon>
        <taxon>Candidatus Competibacteraceae</taxon>
        <taxon>Candidatus Contendibacter</taxon>
    </lineage>
</organism>
<dbReference type="Proteomes" id="UP000019184">
    <property type="component" value="Unassembled WGS sequence"/>
</dbReference>
<dbReference type="RefSeq" id="WP_034430460.1">
    <property type="nucleotide sequence ID" value="NZ_CBTK010000024.1"/>
</dbReference>
<dbReference type="SUPFAM" id="SSF56784">
    <property type="entry name" value="HAD-like"/>
    <property type="match status" value="1"/>
</dbReference>
<comment type="caution">
    <text evidence="1">The sequence shown here is derived from an EMBL/GenBank/DDBJ whole genome shotgun (WGS) entry which is preliminary data.</text>
</comment>
<dbReference type="InterPro" id="IPR023214">
    <property type="entry name" value="HAD_sf"/>
</dbReference>
<dbReference type="Pfam" id="PF00702">
    <property type="entry name" value="Hydrolase"/>
    <property type="match status" value="1"/>
</dbReference>
<sequence>MSVKFLIVKTYRYFRRWGLRAMLRRIVVELRLRLSHDRARSAGDARFPDLVNLAGVVPLGDPGPNRRIAVHAHIFYLDLAEEIAAHLRHIPFAFDLFISTPDEAARATCETIFRSLHRVERLWVRVTPNRGRDIAPLFCLFGSELSGYDFIAHVHTKKSLYAEGGMLGWREYLLRQLLGGEDQVRRIFALFTADPELALVYPQNYRQFPYWGNTWLSNQSLGREWGQRLGIADLPDGYFDYPAGSMFWARPAGLRALFDAGILLTDFPDEAGQTDGTLAHGLERLLALATRQAGLRTAIVADPMFPSWSKWRFDHYLARTRAHVETMLSSSKLKIIAFDIFDTLVVRPSLHSEIAKLIIATRMADAPGGADFIRLRPLAENLARSRKHQDVNLDDIYLEYATLADLSPEDAKRFQYCEEQVERALVSPRPDGLALFRYALTTGKPVVLISDMFLCRQTIEMLLEEQGIGGYAELYLSSDVGVRKDSGELYRHVLKQLGVAPDNLLMIGDNEHSDLQIPMNLGIHTGHVLRPIAMAAATPRFSRILERFRHSDVNSQLVLGLVVKRFFHPVFYKDFNPADFIHGGAEGVGYAIAGPLIVAFAQWLLAHAKADGITTLYFLAREGKLLKEVYDRLAAVTPGAAAAQYLVVSRRAMTVPMIETLDDMLNIASADYFSNELEKFLFYRFGLKLDHAERAELARHGLWSTDRKVEVKGDHPHHLQPVLEVIADRIQARAAVERPSLLAYLQQMGLDQSGTSAVVDVGYSATIQGRLSKILGKCIHGYYLLTSAKAQRICNDYRVLAWGCYGESLVPGTDASPLWRRSFELEMLLSTDDAQVMYYATQPDGAVAPVFQPLSDAEQNSAAVRADIRRGVLAFVDDVLALDQAVLPGVRVPCDLAVALYEEFIDGLSAAEWGTMASFVLDDHYCGRGIVTLDQPMGVR</sequence>
<dbReference type="Pfam" id="PF05045">
    <property type="entry name" value="RgpF"/>
    <property type="match status" value="1"/>
</dbReference>
<dbReference type="Gene3D" id="3.40.50.1000">
    <property type="entry name" value="HAD superfamily/HAD-like"/>
    <property type="match status" value="1"/>
</dbReference>
<keyword evidence="2" id="KW-1185">Reference proteome</keyword>
<evidence type="ECO:0000313" key="1">
    <source>
        <dbReference type="EMBL" id="CDH43438.1"/>
    </source>
</evidence>
<dbReference type="EMBL" id="CBTK010000024">
    <property type="protein sequence ID" value="CDH43438.1"/>
    <property type="molecule type" value="Genomic_DNA"/>
</dbReference>
<accession>A0A7U7G836</accession>
<dbReference type="InterPro" id="IPR036412">
    <property type="entry name" value="HAD-like_sf"/>
</dbReference>
<dbReference type="AlphaFoldDB" id="A0A7U7G836"/>
<reference evidence="1 2" key="1">
    <citation type="journal article" date="2014" name="ISME J.">
        <title>Candidatus Competibacter-lineage genomes retrieved from metagenomes reveal functional metabolic diversity.</title>
        <authorList>
            <person name="McIlroy S.J."/>
            <person name="Albertsen M."/>
            <person name="Andresen E.K."/>
            <person name="Saunders A.M."/>
            <person name="Kristiansen R."/>
            <person name="Stokholm-Bjerregaard M."/>
            <person name="Nielsen K.L."/>
            <person name="Nielsen P.H."/>
        </authorList>
    </citation>
    <scope>NUCLEOTIDE SEQUENCE [LARGE SCALE GENOMIC DNA]</scope>
    <source>
        <strain evidence="1 2">Run_B_J11</strain>
    </source>
</reference>